<feature type="non-terminal residue" evidence="2">
    <location>
        <position position="58"/>
    </location>
</feature>
<feature type="domain" description="Gfo/Idh/MocA-like oxidoreductase N-terminal" evidence="1">
    <location>
        <begin position="1"/>
        <end position="58"/>
    </location>
</feature>
<sequence length="58" mass="6657">MNVAVIGIGNMGIHHARIYNEMENVNLVSLSDIDEKSGSKCAKKYKCKFYKDYKEMLK</sequence>
<dbReference type="Gene3D" id="3.40.50.720">
    <property type="entry name" value="NAD(P)-binding Rossmann-like Domain"/>
    <property type="match status" value="1"/>
</dbReference>
<evidence type="ECO:0000259" key="1">
    <source>
        <dbReference type="Pfam" id="PF01408"/>
    </source>
</evidence>
<accession>X1LC01</accession>
<dbReference type="PANTHER" id="PTHR43377">
    <property type="entry name" value="BILIVERDIN REDUCTASE A"/>
    <property type="match status" value="1"/>
</dbReference>
<evidence type="ECO:0000313" key="2">
    <source>
        <dbReference type="EMBL" id="GAI16842.1"/>
    </source>
</evidence>
<protein>
    <recommendedName>
        <fullName evidence="1">Gfo/Idh/MocA-like oxidoreductase N-terminal domain-containing protein</fullName>
    </recommendedName>
</protein>
<dbReference type="AlphaFoldDB" id="X1LC01"/>
<organism evidence="2">
    <name type="scientific">marine sediment metagenome</name>
    <dbReference type="NCBI Taxonomy" id="412755"/>
    <lineage>
        <taxon>unclassified sequences</taxon>
        <taxon>metagenomes</taxon>
        <taxon>ecological metagenomes</taxon>
    </lineage>
</organism>
<dbReference type="GO" id="GO:0000166">
    <property type="term" value="F:nucleotide binding"/>
    <property type="evidence" value="ECO:0007669"/>
    <property type="project" value="InterPro"/>
</dbReference>
<comment type="caution">
    <text evidence="2">The sequence shown here is derived from an EMBL/GenBank/DDBJ whole genome shotgun (WGS) entry which is preliminary data.</text>
</comment>
<dbReference type="Pfam" id="PF01408">
    <property type="entry name" value="GFO_IDH_MocA"/>
    <property type="match status" value="1"/>
</dbReference>
<name>X1LC01_9ZZZZ</name>
<dbReference type="InterPro" id="IPR036291">
    <property type="entry name" value="NAD(P)-bd_dom_sf"/>
</dbReference>
<dbReference type="EMBL" id="BARV01005654">
    <property type="protein sequence ID" value="GAI16842.1"/>
    <property type="molecule type" value="Genomic_DNA"/>
</dbReference>
<reference evidence="2" key="1">
    <citation type="journal article" date="2014" name="Front. Microbiol.">
        <title>High frequency of phylogenetically diverse reductive dehalogenase-homologous genes in deep subseafloor sedimentary metagenomes.</title>
        <authorList>
            <person name="Kawai M."/>
            <person name="Futagami T."/>
            <person name="Toyoda A."/>
            <person name="Takaki Y."/>
            <person name="Nishi S."/>
            <person name="Hori S."/>
            <person name="Arai W."/>
            <person name="Tsubouchi T."/>
            <person name="Morono Y."/>
            <person name="Uchiyama I."/>
            <person name="Ito T."/>
            <person name="Fujiyama A."/>
            <person name="Inagaki F."/>
            <person name="Takami H."/>
        </authorList>
    </citation>
    <scope>NUCLEOTIDE SEQUENCE</scope>
    <source>
        <strain evidence="2">Expedition CK06-06</strain>
    </source>
</reference>
<dbReference type="InterPro" id="IPR051450">
    <property type="entry name" value="Gfo/Idh/MocA_Oxidoreductases"/>
</dbReference>
<dbReference type="SUPFAM" id="SSF51735">
    <property type="entry name" value="NAD(P)-binding Rossmann-fold domains"/>
    <property type="match status" value="1"/>
</dbReference>
<dbReference type="PANTHER" id="PTHR43377:SF1">
    <property type="entry name" value="BILIVERDIN REDUCTASE A"/>
    <property type="match status" value="1"/>
</dbReference>
<proteinExistence type="predicted"/>
<dbReference type="InterPro" id="IPR000683">
    <property type="entry name" value="Gfo/Idh/MocA-like_OxRdtase_N"/>
</dbReference>
<gene>
    <name evidence="2" type="ORF">S06H3_11566</name>
</gene>